<keyword evidence="4 5" id="KW-0472">Membrane</keyword>
<evidence type="ECO:0000256" key="3">
    <source>
        <dbReference type="ARBA" id="ARBA00022989"/>
    </source>
</evidence>
<evidence type="ECO:0000256" key="2">
    <source>
        <dbReference type="ARBA" id="ARBA00022692"/>
    </source>
</evidence>
<evidence type="ECO:0000259" key="6">
    <source>
        <dbReference type="Pfam" id="PF00137"/>
    </source>
</evidence>
<comment type="caution">
    <text evidence="7">The sequence shown here is derived from an EMBL/GenBank/DDBJ whole genome shotgun (WGS) entry which is preliminary data.</text>
</comment>
<name>A0A0F9NA26_9ZZZZ</name>
<gene>
    <name evidence="7" type="ORF">LCGC14_0992410</name>
</gene>
<dbReference type="SUPFAM" id="SSF81333">
    <property type="entry name" value="F1F0 ATP synthase subunit C"/>
    <property type="match status" value="1"/>
</dbReference>
<evidence type="ECO:0000256" key="1">
    <source>
        <dbReference type="ARBA" id="ARBA00004141"/>
    </source>
</evidence>
<dbReference type="Gene3D" id="1.20.120.610">
    <property type="entry name" value="lithium bound rotor ring of v- atpase"/>
    <property type="match status" value="1"/>
</dbReference>
<dbReference type="GO" id="GO:0015078">
    <property type="term" value="F:proton transmembrane transporter activity"/>
    <property type="evidence" value="ECO:0007669"/>
    <property type="project" value="InterPro"/>
</dbReference>
<evidence type="ECO:0000256" key="5">
    <source>
        <dbReference type="SAM" id="Phobius"/>
    </source>
</evidence>
<evidence type="ECO:0000256" key="4">
    <source>
        <dbReference type="ARBA" id="ARBA00023136"/>
    </source>
</evidence>
<evidence type="ECO:0000313" key="7">
    <source>
        <dbReference type="EMBL" id="KKN14809.1"/>
    </source>
</evidence>
<protein>
    <recommendedName>
        <fullName evidence="6">V-ATPase proteolipid subunit C-like domain-containing protein</fullName>
    </recommendedName>
</protein>
<proteinExistence type="predicted"/>
<keyword evidence="2 5" id="KW-0812">Transmembrane</keyword>
<dbReference type="EMBL" id="LAZR01003780">
    <property type="protein sequence ID" value="KKN14809.1"/>
    <property type="molecule type" value="Genomic_DNA"/>
</dbReference>
<comment type="subcellular location">
    <subcellularLocation>
        <location evidence="1">Membrane</location>
        <topology evidence="1">Multi-pass membrane protein</topology>
    </subcellularLocation>
</comment>
<feature type="domain" description="V-ATPase proteolipid subunit C-like" evidence="6">
    <location>
        <begin position="9"/>
        <end position="67"/>
    </location>
</feature>
<dbReference type="InterPro" id="IPR035921">
    <property type="entry name" value="F/V-ATP_Csub_sf"/>
</dbReference>
<dbReference type="GO" id="GO:0033177">
    <property type="term" value="C:proton-transporting two-sector ATPase complex, proton-transporting domain"/>
    <property type="evidence" value="ECO:0007669"/>
    <property type="project" value="InterPro"/>
</dbReference>
<reference evidence="7" key="1">
    <citation type="journal article" date="2015" name="Nature">
        <title>Complex archaea that bridge the gap between prokaryotes and eukaryotes.</title>
        <authorList>
            <person name="Spang A."/>
            <person name="Saw J.H."/>
            <person name="Jorgensen S.L."/>
            <person name="Zaremba-Niedzwiedzka K."/>
            <person name="Martijn J."/>
            <person name="Lind A.E."/>
            <person name="van Eijk R."/>
            <person name="Schleper C."/>
            <person name="Guy L."/>
            <person name="Ettema T.J."/>
        </authorList>
    </citation>
    <scope>NUCLEOTIDE SEQUENCE</scope>
</reference>
<dbReference type="AlphaFoldDB" id="A0A0F9NA26"/>
<sequence length="72" mass="7091">MDIIGVKALAAALAFGIAAASTAFAQAKIGSAAVGAIAEKREVAGLVIGLLVIPELIVIFGFVVSILVLGAK</sequence>
<keyword evidence="3 5" id="KW-1133">Transmembrane helix</keyword>
<organism evidence="7">
    <name type="scientific">marine sediment metagenome</name>
    <dbReference type="NCBI Taxonomy" id="412755"/>
    <lineage>
        <taxon>unclassified sequences</taxon>
        <taxon>metagenomes</taxon>
        <taxon>ecological metagenomes</taxon>
    </lineage>
</organism>
<dbReference type="Pfam" id="PF00137">
    <property type="entry name" value="ATP-synt_C"/>
    <property type="match status" value="1"/>
</dbReference>
<accession>A0A0F9NA26</accession>
<feature type="transmembrane region" description="Helical" evidence="5">
    <location>
        <begin position="43"/>
        <end position="69"/>
    </location>
</feature>
<dbReference type="InterPro" id="IPR002379">
    <property type="entry name" value="ATPase_proteolipid_c-like_dom"/>
</dbReference>